<dbReference type="VEuPathDB" id="VectorBase:PPAI009089"/>
<dbReference type="AlphaFoldDB" id="A0A1B0F016"/>
<keyword evidence="3" id="KW-1185">Reference proteome</keyword>
<protein>
    <submittedName>
        <fullName evidence="2">Uncharacterized protein</fullName>
    </submittedName>
</protein>
<organism evidence="2 3">
    <name type="scientific">Phlebotomus papatasi</name>
    <name type="common">Sandfly</name>
    <dbReference type="NCBI Taxonomy" id="29031"/>
    <lineage>
        <taxon>Eukaryota</taxon>
        <taxon>Metazoa</taxon>
        <taxon>Ecdysozoa</taxon>
        <taxon>Arthropoda</taxon>
        <taxon>Hexapoda</taxon>
        <taxon>Insecta</taxon>
        <taxon>Pterygota</taxon>
        <taxon>Neoptera</taxon>
        <taxon>Endopterygota</taxon>
        <taxon>Diptera</taxon>
        <taxon>Nematocera</taxon>
        <taxon>Psychodoidea</taxon>
        <taxon>Psychodidae</taxon>
        <taxon>Phlebotomus</taxon>
        <taxon>Phlebotomus</taxon>
    </lineage>
</organism>
<feature type="compositionally biased region" description="Polar residues" evidence="1">
    <location>
        <begin position="1"/>
        <end position="13"/>
    </location>
</feature>
<dbReference type="EMBL" id="AJVK01036120">
    <property type="status" value="NOT_ANNOTATED_CDS"/>
    <property type="molecule type" value="Genomic_DNA"/>
</dbReference>
<proteinExistence type="predicted"/>
<evidence type="ECO:0000313" key="3">
    <source>
        <dbReference type="Proteomes" id="UP000092462"/>
    </source>
</evidence>
<feature type="region of interest" description="Disordered" evidence="1">
    <location>
        <begin position="1"/>
        <end position="27"/>
    </location>
</feature>
<feature type="compositionally biased region" description="Basic and acidic residues" evidence="1">
    <location>
        <begin position="153"/>
        <end position="164"/>
    </location>
</feature>
<dbReference type="EnsemblMetazoa" id="PPAI009089-RA">
    <property type="protein sequence ID" value="PPAI009089-PA"/>
    <property type="gene ID" value="PPAI009089"/>
</dbReference>
<dbReference type="Proteomes" id="UP000092462">
    <property type="component" value="Unassembled WGS sequence"/>
</dbReference>
<accession>A0A1B0F016</accession>
<sequence length="191" mass="21373">MPRRQLSLTQSEPESNEPPGTAKPIVKPSRNLLLQIHTEYTSITDELESVCHMLASPTTSIKGFERPKNVNELSNPEFAALIEKQHLKECEENDYLMLERLLVARGSLEDTDESLEGGSLDYPQRRMLRRETAVELPVTPSKSAMGSVTGTKEGGDKDEVHERSTVPPVPARSVSVEQQVIENFIKYIILC</sequence>
<feature type="compositionally biased region" description="Polar residues" evidence="1">
    <location>
        <begin position="140"/>
        <end position="150"/>
    </location>
</feature>
<reference evidence="2" key="1">
    <citation type="submission" date="2022-08" db="UniProtKB">
        <authorList>
            <consortium name="EnsemblMetazoa"/>
        </authorList>
    </citation>
    <scope>IDENTIFICATION</scope>
    <source>
        <strain evidence="2">Israel</strain>
    </source>
</reference>
<name>A0A1B0F016_PHLPP</name>
<evidence type="ECO:0000313" key="2">
    <source>
        <dbReference type="EnsemblMetazoa" id="PPAI009089-PA"/>
    </source>
</evidence>
<evidence type="ECO:0000256" key="1">
    <source>
        <dbReference type="SAM" id="MobiDB-lite"/>
    </source>
</evidence>
<dbReference type="VEuPathDB" id="VectorBase:PPAPM1_012069"/>
<feature type="region of interest" description="Disordered" evidence="1">
    <location>
        <begin position="140"/>
        <end position="171"/>
    </location>
</feature>